<dbReference type="EMBL" id="QNUK01000025">
    <property type="protein sequence ID" value="KAF5907057.1"/>
    <property type="molecule type" value="Genomic_DNA"/>
</dbReference>
<accession>A0A8J4UUX1</accession>
<dbReference type="AlphaFoldDB" id="A0A8J4UUX1"/>
<dbReference type="Proteomes" id="UP000727407">
    <property type="component" value="Unassembled WGS sequence"/>
</dbReference>
<feature type="non-terminal residue" evidence="1">
    <location>
        <position position="1"/>
    </location>
</feature>
<keyword evidence="2" id="KW-1185">Reference proteome</keyword>
<organism evidence="1 2">
    <name type="scientific">Clarias magur</name>
    <name type="common">Asian catfish</name>
    <name type="synonym">Macropteronotus magur</name>
    <dbReference type="NCBI Taxonomy" id="1594786"/>
    <lineage>
        <taxon>Eukaryota</taxon>
        <taxon>Metazoa</taxon>
        <taxon>Chordata</taxon>
        <taxon>Craniata</taxon>
        <taxon>Vertebrata</taxon>
        <taxon>Euteleostomi</taxon>
        <taxon>Actinopterygii</taxon>
        <taxon>Neopterygii</taxon>
        <taxon>Teleostei</taxon>
        <taxon>Ostariophysi</taxon>
        <taxon>Siluriformes</taxon>
        <taxon>Clariidae</taxon>
        <taxon>Clarias</taxon>
    </lineage>
</organism>
<proteinExistence type="predicted"/>
<comment type="caution">
    <text evidence="1">The sequence shown here is derived from an EMBL/GenBank/DDBJ whole genome shotgun (WGS) entry which is preliminary data.</text>
</comment>
<evidence type="ECO:0000313" key="1">
    <source>
        <dbReference type="EMBL" id="KAF5907057.1"/>
    </source>
</evidence>
<reference evidence="1" key="1">
    <citation type="submission" date="2020-07" db="EMBL/GenBank/DDBJ databases">
        <title>Clarias magur genome sequencing, assembly and annotation.</title>
        <authorList>
            <person name="Kushwaha B."/>
            <person name="Kumar R."/>
            <person name="Das P."/>
            <person name="Joshi C.G."/>
            <person name="Kumar D."/>
            <person name="Nagpure N.S."/>
            <person name="Pandey M."/>
            <person name="Agarwal S."/>
            <person name="Srivastava S."/>
            <person name="Singh M."/>
            <person name="Sahoo L."/>
            <person name="Jayasankar P."/>
            <person name="Meher P.K."/>
            <person name="Koringa P.G."/>
            <person name="Iquebal M.A."/>
            <person name="Das S.P."/>
            <person name="Bit A."/>
            <person name="Patnaik S."/>
            <person name="Patel N."/>
            <person name="Shah T.M."/>
            <person name="Hinsu A."/>
            <person name="Jena J.K."/>
        </authorList>
    </citation>
    <scope>NUCLEOTIDE SEQUENCE</scope>
    <source>
        <strain evidence="1">CIFAMagur01</strain>
        <tissue evidence="1">Testis</tissue>
    </source>
</reference>
<gene>
    <name evidence="1" type="ORF">DAT39_003263</name>
</gene>
<protein>
    <submittedName>
        <fullName evidence="1">Uncharacterized protein</fullName>
    </submittedName>
</protein>
<sequence>VWRCQAKSPRREAADTVSSSCPSAYHLLMSLTDALGLLTDRKPNCPYAGINVFILGQRSSANVLQHNQGLRMLSRHVWVFKKHTCCIIYAYRIDTSRKNANNVKSMMKNFKVDLYMNRLGCLYEQQFNFPSSLHQPSVPHILLSGSFKSRTLQYAPRVLG</sequence>
<evidence type="ECO:0000313" key="2">
    <source>
        <dbReference type="Proteomes" id="UP000727407"/>
    </source>
</evidence>
<name>A0A8J4UUX1_CLAMG</name>